<proteinExistence type="predicted"/>
<sequence>MRCHLAFIREQAGTDPKIVESLDRVESFIDAWAANWARFGTEVEGRAVYEGLLKDIRASLTKLEVSSLEMPNEVFLGRILEQLIFQMALAHPDSRVAKSEAPVAHPEPEEKATGSVILSGSAKAFRPADREPYRNRFDRPLFVVSTPRSGSTLLYETFVKAPGLFATGDESHRLIENVPGLAPPQRGWLSNQLVAHDATPERAERLAEGFYRQLKDRDGRRPTGRVRMVEKTPKNALRVPFFDAIWPDAEFIYLYRDARETLYSMMEAWHSGGFRTYPGLPGWPDGTWSLLLVPGWQQLKRMQIPEIVAHQWAITTEVLLDDLERLGEGRVQAIDYGTFLGSPQSEMERLAAAVGLGWDRKLGDTLPLSKTTVSKPDRQKWRRLAHVIEAVWPIVEQADERARQFLADRRVPIRAAA</sequence>
<dbReference type="InterPro" id="IPR027417">
    <property type="entry name" value="P-loop_NTPase"/>
</dbReference>
<evidence type="ECO:0000313" key="1">
    <source>
        <dbReference type="EMBL" id="QNP46761.1"/>
    </source>
</evidence>
<dbReference type="EMBL" id="CP060782">
    <property type="protein sequence ID" value="QNP46761.1"/>
    <property type="molecule type" value="Genomic_DNA"/>
</dbReference>
<reference evidence="1 2" key="1">
    <citation type="submission" date="2020-08" db="EMBL/GenBank/DDBJ databases">
        <title>Genome sequence of Sphingomonas sediminicola KACC 15039T.</title>
        <authorList>
            <person name="Hyun D.-W."/>
            <person name="Bae J.-W."/>
        </authorList>
    </citation>
    <scope>NUCLEOTIDE SEQUENCE [LARGE SCALE GENOMIC DNA]</scope>
    <source>
        <strain evidence="1 2">KACC 15039</strain>
    </source>
</reference>
<keyword evidence="2" id="KW-1185">Reference proteome</keyword>
<protein>
    <submittedName>
        <fullName evidence="1">Sulfotransferase</fullName>
    </submittedName>
</protein>
<dbReference type="RefSeq" id="WP_187709714.1">
    <property type="nucleotide sequence ID" value="NZ_CP060782.1"/>
</dbReference>
<dbReference type="SUPFAM" id="SSF52540">
    <property type="entry name" value="P-loop containing nucleoside triphosphate hydrolases"/>
    <property type="match status" value="1"/>
</dbReference>
<dbReference type="Proteomes" id="UP000516105">
    <property type="component" value="Chromosome"/>
</dbReference>
<name>A0ABX6TA92_9SPHN</name>
<dbReference type="Gene3D" id="3.40.50.300">
    <property type="entry name" value="P-loop containing nucleotide triphosphate hydrolases"/>
    <property type="match status" value="1"/>
</dbReference>
<accession>A0ABX6TA92</accession>
<dbReference type="Pfam" id="PF13469">
    <property type="entry name" value="Sulfotransfer_3"/>
    <property type="match status" value="1"/>
</dbReference>
<gene>
    <name evidence="1" type="ORF">H9L14_06825</name>
</gene>
<organism evidence="1 2">
    <name type="scientific">Sphingomonas sediminicola</name>
    <dbReference type="NCBI Taxonomy" id="386874"/>
    <lineage>
        <taxon>Bacteria</taxon>
        <taxon>Pseudomonadati</taxon>
        <taxon>Pseudomonadota</taxon>
        <taxon>Alphaproteobacteria</taxon>
        <taxon>Sphingomonadales</taxon>
        <taxon>Sphingomonadaceae</taxon>
        <taxon>Sphingomonas</taxon>
    </lineage>
</organism>
<evidence type="ECO:0000313" key="2">
    <source>
        <dbReference type="Proteomes" id="UP000516105"/>
    </source>
</evidence>